<dbReference type="InterPro" id="IPR013935">
    <property type="entry name" value="Trs120_TRAPPC9"/>
</dbReference>
<evidence type="ECO:0000259" key="5">
    <source>
        <dbReference type="Pfam" id="PF26251"/>
    </source>
</evidence>
<dbReference type="Pfam" id="PF26254">
    <property type="entry name" value="Ig_TRAPPC9-Trs120_1st"/>
    <property type="match status" value="1"/>
</dbReference>
<evidence type="ECO:0000313" key="9">
    <source>
        <dbReference type="EMBL" id="KAF9454511.1"/>
    </source>
</evidence>
<dbReference type="Pfam" id="PF08626">
    <property type="entry name" value="TRAPPC9-Trs120"/>
    <property type="match status" value="1"/>
</dbReference>
<dbReference type="InterPro" id="IPR058567">
    <property type="entry name" value="Ig_TRAPPC9_Trs120_3rd"/>
</dbReference>
<dbReference type="InterPro" id="IPR058563">
    <property type="entry name" value="Trs120_TRAPPC9_N"/>
</dbReference>
<dbReference type="PANTHER" id="PTHR21512:SF5">
    <property type="entry name" value="TRAFFICKING PROTEIN PARTICLE COMPLEX SUBUNIT 9"/>
    <property type="match status" value="1"/>
</dbReference>
<reference evidence="9" key="1">
    <citation type="submission" date="2020-11" db="EMBL/GenBank/DDBJ databases">
        <authorList>
            <consortium name="DOE Joint Genome Institute"/>
            <person name="Ahrendt S."/>
            <person name="Riley R."/>
            <person name="Andreopoulos W."/>
            <person name="Labutti K."/>
            <person name="Pangilinan J."/>
            <person name="Ruiz-Duenas F.J."/>
            <person name="Barrasa J.M."/>
            <person name="Sanchez-Garcia M."/>
            <person name="Camarero S."/>
            <person name="Miyauchi S."/>
            <person name="Serrano A."/>
            <person name="Linde D."/>
            <person name="Babiker R."/>
            <person name="Drula E."/>
            <person name="Ayuso-Fernandez I."/>
            <person name="Pacheco R."/>
            <person name="Padilla G."/>
            <person name="Ferreira P."/>
            <person name="Barriuso J."/>
            <person name="Kellner H."/>
            <person name="Castanera R."/>
            <person name="Alfaro M."/>
            <person name="Ramirez L."/>
            <person name="Pisabarro A.G."/>
            <person name="Kuo A."/>
            <person name="Tritt A."/>
            <person name="Lipzen A."/>
            <person name="He G."/>
            <person name="Yan M."/>
            <person name="Ng V."/>
            <person name="Cullen D."/>
            <person name="Martin F."/>
            <person name="Rosso M.-N."/>
            <person name="Henrissat B."/>
            <person name="Hibbett D."/>
            <person name="Martinez A.T."/>
            <person name="Grigoriev I.V."/>
        </authorList>
    </citation>
    <scope>NUCLEOTIDE SEQUENCE</scope>
    <source>
        <strain evidence="9">MF-IS2</strain>
    </source>
</reference>
<feature type="domain" description="Trs120/TRAPPC9 N-terminal" evidence="4">
    <location>
        <begin position="4"/>
        <end position="284"/>
    </location>
</feature>
<dbReference type="Pfam" id="PF26251">
    <property type="entry name" value="TPR_TRAPPC9-Trs120"/>
    <property type="match status" value="1"/>
</dbReference>
<keyword evidence="10" id="KW-1185">Reference proteome</keyword>
<dbReference type="GO" id="GO:0005802">
    <property type="term" value="C:trans-Golgi network"/>
    <property type="evidence" value="ECO:0007669"/>
    <property type="project" value="TreeGrafter"/>
</dbReference>
<dbReference type="Proteomes" id="UP000807342">
    <property type="component" value="Unassembled WGS sequence"/>
</dbReference>
<evidence type="ECO:0000259" key="4">
    <source>
        <dbReference type="Pfam" id="PF08626"/>
    </source>
</evidence>
<feature type="domain" description="Trs120/TRAPPC9 TPR region" evidence="5">
    <location>
        <begin position="307"/>
        <end position="627"/>
    </location>
</feature>
<evidence type="ECO:0000256" key="2">
    <source>
        <dbReference type="ARBA" id="ARBA00023034"/>
    </source>
</evidence>
<name>A0A9P5XRM6_9AGAR</name>
<comment type="subcellular location">
    <subcellularLocation>
        <location evidence="1">Golgi apparatus</location>
    </subcellularLocation>
</comment>
<dbReference type="EMBL" id="MU151053">
    <property type="protein sequence ID" value="KAF9454511.1"/>
    <property type="molecule type" value="Genomic_DNA"/>
</dbReference>
<feature type="domain" description="Trs120/TRAPPC9 fourth Ig-like" evidence="8">
    <location>
        <begin position="1175"/>
        <end position="1265"/>
    </location>
</feature>
<evidence type="ECO:0000259" key="8">
    <source>
        <dbReference type="Pfam" id="PF26283"/>
    </source>
</evidence>
<feature type="compositionally biased region" description="Polar residues" evidence="3">
    <location>
        <begin position="196"/>
        <end position="210"/>
    </location>
</feature>
<dbReference type="PANTHER" id="PTHR21512">
    <property type="entry name" value="TRAFFICKING PROTEIN PARTICLE COMPLEX SUBUNIT 9"/>
    <property type="match status" value="1"/>
</dbReference>
<dbReference type="Pfam" id="PF26283">
    <property type="entry name" value="Ig_TRAPPC9-Trs120_4th"/>
    <property type="match status" value="1"/>
</dbReference>
<dbReference type="InterPro" id="IPR058564">
    <property type="entry name" value="TPR_TRAPPC9_Trs120"/>
</dbReference>
<evidence type="ECO:0000256" key="1">
    <source>
        <dbReference type="ARBA" id="ARBA00004555"/>
    </source>
</evidence>
<dbReference type="InterPro" id="IPR058568">
    <property type="entry name" value="Ig_TRAPPC9_Trs120_4th"/>
</dbReference>
<evidence type="ECO:0000259" key="6">
    <source>
        <dbReference type="Pfam" id="PF26254"/>
    </source>
</evidence>
<evidence type="ECO:0000313" key="10">
    <source>
        <dbReference type="Proteomes" id="UP000807342"/>
    </source>
</evidence>
<evidence type="ECO:0000256" key="3">
    <source>
        <dbReference type="SAM" id="MobiDB-lite"/>
    </source>
</evidence>
<dbReference type="Pfam" id="PF26280">
    <property type="entry name" value="Ig_TRAPPC9-Trs120_2nd"/>
    <property type="match status" value="1"/>
</dbReference>
<organism evidence="9 10">
    <name type="scientific">Macrolepiota fuliginosa MF-IS2</name>
    <dbReference type="NCBI Taxonomy" id="1400762"/>
    <lineage>
        <taxon>Eukaryota</taxon>
        <taxon>Fungi</taxon>
        <taxon>Dikarya</taxon>
        <taxon>Basidiomycota</taxon>
        <taxon>Agaricomycotina</taxon>
        <taxon>Agaricomycetes</taxon>
        <taxon>Agaricomycetidae</taxon>
        <taxon>Agaricales</taxon>
        <taxon>Agaricineae</taxon>
        <taxon>Agaricaceae</taxon>
        <taxon>Macrolepiota</taxon>
    </lineage>
</organism>
<gene>
    <name evidence="9" type="ORF">P691DRAFT_655647</name>
</gene>
<proteinExistence type="predicted"/>
<accession>A0A9P5XRM6</accession>
<dbReference type="OrthoDB" id="27962at2759"/>
<dbReference type="InterPro" id="IPR058565">
    <property type="entry name" value="Ig_TRAPPC9_Trs120_1st"/>
</dbReference>
<dbReference type="Pfam" id="PF26282">
    <property type="entry name" value="Ig_TRAPPC9-Trs120_3rd"/>
    <property type="match status" value="1"/>
</dbReference>
<feature type="domain" description="Trs120/TRAPPC9 third Ig-like" evidence="7">
    <location>
        <begin position="994"/>
        <end position="1158"/>
    </location>
</feature>
<keyword evidence="2" id="KW-0333">Golgi apparatus</keyword>
<feature type="domain" description="Trs120/TRAPPC9 first Ig-like" evidence="6">
    <location>
        <begin position="641"/>
        <end position="844"/>
    </location>
</feature>
<feature type="compositionally biased region" description="Polar residues" evidence="3">
    <location>
        <begin position="178"/>
        <end position="188"/>
    </location>
</feature>
<evidence type="ECO:0000259" key="7">
    <source>
        <dbReference type="Pfam" id="PF26282"/>
    </source>
</evidence>
<sequence>MPNPLSTGHLHLSFQTHPPSSSHYPLALLRPSHFPLAVIGIASSSQTNTLNSIYSQFNSALLDIFPASNLFPLARNCFVFEENDNATNLNGGDNLPGTVVIPSMMGNKKLYIGTLLADLCSQILGEFGVVIQALESPLGNEYLNASLLATLPPLSELPVPLDLDKKSSLASLPSFSSQPEVSKTTFSLAPTPPLKRNSSSGPNYRQSTLGVQPPKKRASTVGTASSHARLYKMLGDFFLLAGRTEDANIWYTEALQLFKNSQDHAWHASALEGLVTIAVVEAWSAGHGLHNSSSATKEPWSDIIDKLTQATSLYQKSPLYYEGETNYAILAYLYSCCILRHSSLLFAVWSAKGWGPLAFTTMLQPGPTAHLPPTLAHDEADQWLNLERLTKFSGISRSSISTVLGQIHGPWMLHLHPRERLSILETMASIYACLGYKRKEAYILREVLGCIMDLMVCGREEDGITKVSGSQTAGLGIQNGASTPTGSSVALNQGGVGIRMSESSSGNESVLRLLKHVCKILGIDLDAVKLVDTSDQETGGKQSEKSETAGALDDVSVLEHFESYGWPELQVGVIREAVAVAEALPDFPAVAQFSLSSLKNLQAVLSPGDQHHLYSTSIRALMTARRRGDLRSIEYWSGKPIVSITLAPIPLIRLPVEKHMSVLSKQTSGLPPILQGITDPFLYNPRRATTKKDREVVAQNETLDFVVMLQNPFVFDLELQSLSLSASGVEFNSQPSRVVVPANSFHQVVLSGKALNTGILTVRGCVVQAPGGISQEFLLPLRTDEEEERLARKKSSIACEIGRFKYSGLESFPWERSKKPIKYQSSQMNPRKSFRFLECKVVPEQPLLRVRRTSVNHGALMLYEGERSTLRITLENISPLPIDFIHLAFEDSTIEPAQQALMDGDLSVFETYETEHSLINEPVFTWNKDEARPIQPGQTLTLSISCLGKAGCTSGTVHVSYSYAHRTDLEETSDYFYTRQISYPIMVTVYPMLQCHNMDLIPFPSYHDHIRGAENATRRYHLDIDDGSSWCLFSVDVRNTYGSPFEVAFEREYIGAPQSSAITTIPPGSTSRLILPLKRMSLSEKETSEPIPTLSDRQFVVAKDKLSGAELQLQRELFWYREALFRCVRGRWKEAGGIRTGGISLRQQRMTLPMLEALRQDFARVDLFLCPSGQEDGEDNEGPNRPLRPNQFLELKVKVTNLSSTSLPLSLTIDLEPSDCLVYEGTLVDIPIGRLDEGVTREMTIPICFLTDGQFEIMAHLRPVGLLYVDTKPARVQITTSVRS</sequence>
<protein>
    <submittedName>
        <fullName evidence="9">Uncharacterized protein</fullName>
    </submittedName>
</protein>
<feature type="region of interest" description="Disordered" evidence="3">
    <location>
        <begin position="173"/>
        <end position="219"/>
    </location>
</feature>
<comment type="caution">
    <text evidence="9">The sequence shown here is derived from an EMBL/GenBank/DDBJ whole genome shotgun (WGS) entry which is preliminary data.</text>
</comment>